<reference evidence="5" key="1">
    <citation type="submission" date="2008-06" db="EMBL/GenBank/DDBJ databases">
        <title>Molecular cloning of MTP-2, an astacin-like metalloprotease from adult Ancylostoma ceylanicum.</title>
        <authorList>
            <person name="Baska P."/>
            <person name="Wisniewski M."/>
            <person name="Zawistowska A."/>
            <person name="Wedrychowicz H."/>
        </authorList>
    </citation>
    <scope>NUCLEOTIDE SEQUENCE</scope>
</reference>
<evidence type="ECO:0000259" key="4">
    <source>
        <dbReference type="PROSITE" id="PS51864"/>
    </source>
</evidence>
<dbReference type="EC" id="3.4.24.-" evidence="3"/>
<dbReference type="PANTHER" id="PTHR10127:SF880">
    <property type="entry name" value="ZINC METALLOPROTEINASE NAS-5"/>
    <property type="match status" value="1"/>
</dbReference>
<dbReference type="PRINTS" id="PR00480">
    <property type="entry name" value="ASTACIN"/>
</dbReference>
<dbReference type="Gene3D" id="3.40.390.10">
    <property type="entry name" value="Collagenase (Catalytic Domain)"/>
    <property type="match status" value="1"/>
</dbReference>
<protein>
    <recommendedName>
        <fullName evidence="3">Metalloendopeptidase</fullName>
        <ecNumber evidence="3">3.4.24.-</ecNumber>
    </recommendedName>
</protein>
<name>B5AMZ8_9BILA</name>
<evidence type="ECO:0000256" key="2">
    <source>
        <dbReference type="PROSITE-ProRule" id="PRU01211"/>
    </source>
</evidence>
<dbReference type="PANTHER" id="PTHR10127">
    <property type="entry name" value="DISCOIDIN, CUB, EGF, LAMININ , AND ZINC METALLOPROTEASE DOMAIN CONTAINING"/>
    <property type="match status" value="1"/>
</dbReference>
<dbReference type="AlphaFoldDB" id="B5AMZ8"/>
<dbReference type="GO" id="GO:0008270">
    <property type="term" value="F:zinc ion binding"/>
    <property type="evidence" value="ECO:0007669"/>
    <property type="project" value="InterPro"/>
</dbReference>
<dbReference type="Pfam" id="PF01400">
    <property type="entry name" value="Astacin"/>
    <property type="match status" value="1"/>
</dbReference>
<evidence type="ECO:0000256" key="3">
    <source>
        <dbReference type="RuleBase" id="RU361183"/>
    </source>
</evidence>
<keyword evidence="3" id="KW-0479">Metal-binding</keyword>
<dbReference type="InterPro" id="IPR001506">
    <property type="entry name" value="Peptidase_M12A"/>
</dbReference>
<keyword evidence="3" id="KW-0378">Hydrolase</keyword>
<keyword evidence="3 5" id="KW-0645">Protease</keyword>
<organism evidence="5">
    <name type="scientific">Ancylostoma ceylanicum</name>
    <dbReference type="NCBI Taxonomy" id="53326"/>
    <lineage>
        <taxon>Eukaryota</taxon>
        <taxon>Metazoa</taxon>
        <taxon>Ecdysozoa</taxon>
        <taxon>Nematoda</taxon>
        <taxon>Chromadorea</taxon>
        <taxon>Rhabditida</taxon>
        <taxon>Rhabditina</taxon>
        <taxon>Rhabditomorpha</taxon>
        <taxon>Strongyloidea</taxon>
        <taxon>Ancylostomatidae</taxon>
        <taxon>Ancylostomatinae</taxon>
        <taxon>Ancylostoma</taxon>
    </lineage>
</organism>
<accession>B5AMZ8</accession>
<feature type="chain" id="PRO_5005123422" description="Metalloendopeptidase" evidence="3">
    <location>
        <begin position="17"/>
        <end position="230"/>
    </location>
</feature>
<sequence>MNSIVLLCFCAFVVNGDDRLRNPLWEEYKDDDGKFVIPYVINGTYGEEKKILFEMMDEIDKNTCVRFSPRIKEQDYIEIVNEQGLGCGAVIGKLGGKSTMYMESSKIHDCFTHNMGMRTLMNAVGLPDEHTRFDRKDHIKIHWENIDDSYLYLFALTSVEPDPNGTPYDYYSITHAPKDYVAKPGTITIETLDKQYQDVIGNQKKPSKWDWKKICLMYKCDTCMGEKMEH</sequence>
<keyword evidence="3" id="KW-0732">Signal</keyword>
<keyword evidence="3 5" id="KW-0482">Metalloprotease</keyword>
<comment type="cofactor">
    <cofactor evidence="3">
        <name>Zn(2+)</name>
        <dbReference type="ChEBI" id="CHEBI:29105"/>
    </cofactor>
    <text evidence="3">Binds 1 zinc ion per subunit.</text>
</comment>
<feature type="signal peptide" evidence="3">
    <location>
        <begin position="1"/>
        <end position="16"/>
    </location>
</feature>
<comment type="caution">
    <text evidence="2">Lacks conserved residue(s) required for the propagation of feature annotation.</text>
</comment>
<proteinExistence type="evidence at transcript level"/>
<dbReference type="InterPro" id="IPR006026">
    <property type="entry name" value="Peptidase_Metallo"/>
</dbReference>
<feature type="domain" description="Peptidase M12A" evidence="4">
    <location>
        <begin position="11"/>
        <end position="221"/>
    </location>
</feature>
<dbReference type="GO" id="GO:0006508">
    <property type="term" value="P:proteolysis"/>
    <property type="evidence" value="ECO:0007669"/>
    <property type="project" value="UniProtKB-KW"/>
</dbReference>
<dbReference type="EMBL" id="EU861214">
    <property type="protein sequence ID" value="ACF75109.1"/>
    <property type="molecule type" value="mRNA"/>
</dbReference>
<dbReference type="GO" id="GO:0004222">
    <property type="term" value="F:metalloendopeptidase activity"/>
    <property type="evidence" value="ECO:0007669"/>
    <property type="project" value="UniProtKB-UniRule"/>
</dbReference>
<dbReference type="PROSITE" id="PS51864">
    <property type="entry name" value="ASTACIN"/>
    <property type="match status" value="1"/>
</dbReference>
<keyword evidence="1" id="KW-1015">Disulfide bond</keyword>
<keyword evidence="3" id="KW-0862">Zinc</keyword>
<dbReference type="SMART" id="SM00235">
    <property type="entry name" value="ZnMc"/>
    <property type="match status" value="1"/>
</dbReference>
<evidence type="ECO:0000256" key="1">
    <source>
        <dbReference type="ARBA" id="ARBA00023157"/>
    </source>
</evidence>
<evidence type="ECO:0000313" key="5">
    <source>
        <dbReference type="EMBL" id="ACF75109.1"/>
    </source>
</evidence>
<dbReference type="SUPFAM" id="SSF55486">
    <property type="entry name" value="Metalloproteases ('zincins'), catalytic domain"/>
    <property type="match status" value="1"/>
</dbReference>
<dbReference type="InterPro" id="IPR024079">
    <property type="entry name" value="MetalloPept_cat_dom_sf"/>
</dbReference>